<keyword evidence="2" id="KW-1185">Reference proteome</keyword>
<dbReference type="AlphaFoldDB" id="A0A848KPV7"/>
<evidence type="ECO:0000313" key="1">
    <source>
        <dbReference type="EMBL" id="NMN98632.1"/>
    </source>
</evidence>
<reference evidence="1 2" key="2">
    <citation type="submission" date="2020-06" db="EMBL/GenBank/DDBJ databases">
        <title>Antribacter stalactiti gen. nov., sp. nov., a new member of the family Nacardiaceae isolated from a cave.</title>
        <authorList>
            <person name="Kim I.S."/>
        </authorList>
    </citation>
    <scope>NUCLEOTIDE SEQUENCE [LARGE SCALE GENOMIC DNA]</scope>
    <source>
        <strain evidence="1 2">YC2-7</strain>
    </source>
</reference>
<dbReference type="RefSeq" id="WP_169593183.1">
    <property type="nucleotide sequence ID" value="NZ_VCQU01000012.1"/>
</dbReference>
<accession>A0A848KPV7</accession>
<reference evidence="1 2" key="1">
    <citation type="submission" date="2019-05" db="EMBL/GenBank/DDBJ databases">
        <authorList>
            <person name="Lee S.D."/>
        </authorList>
    </citation>
    <scope>NUCLEOTIDE SEQUENCE [LARGE SCALE GENOMIC DNA]</scope>
    <source>
        <strain evidence="1 2">YC2-7</strain>
    </source>
</reference>
<organism evidence="1 2">
    <name type="scientific">Antrihabitans stalactiti</name>
    <dbReference type="NCBI Taxonomy" id="2584121"/>
    <lineage>
        <taxon>Bacteria</taxon>
        <taxon>Bacillati</taxon>
        <taxon>Actinomycetota</taxon>
        <taxon>Actinomycetes</taxon>
        <taxon>Mycobacteriales</taxon>
        <taxon>Nocardiaceae</taxon>
        <taxon>Antrihabitans</taxon>
    </lineage>
</organism>
<dbReference type="InterPro" id="IPR019587">
    <property type="entry name" value="Polyketide_cyclase/dehydratase"/>
</dbReference>
<proteinExistence type="predicted"/>
<gene>
    <name evidence="1" type="ORF">FGL95_26715</name>
</gene>
<comment type="caution">
    <text evidence="1">The sequence shown here is derived from an EMBL/GenBank/DDBJ whole genome shotgun (WGS) entry which is preliminary data.</text>
</comment>
<name>A0A848KPV7_9NOCA</name>
<dbReference type="InterPro" id="IPR023393">
    <property type="entry name" value="START-like_dom_sf"/>
</dbReference>
<dbReference type="Proteomes" id="UP000535543">
    <property type="component" value="Unassembled WGS sequence"/>
</dbReference>
<dbReference type="Pfam" id="PF10604">
    <property type="entry name" value="Polyketide_cyc2"/>
    <property type="match status" value="1"/>
</dbReference>
<dbReference type="SUPFAM" id="SSF55961">
    <property type="entry name" value="Bet v1-like"/>
    <property type="match status" value="1"/>
</dbReference>
<evidence type="ECO:0000313" key="2">
    <source>
        <dbReference type="Proteomes" id="UP000535543"/>
    </source>
</evidence>
<dbReference type="Gene3D" id="3.30.530.20">
    <property type="match status" value="1"/>
</dbReference>
<dbReference type="EMBL" id="VCQU01000012">
    <property type="protein sequence ID" value="NMN98632.1"/>
    <property type="molecule type" value="Genomic_DNA"/>
</dbReference>
<protein>
    <submittedName>
        <fullName evidence="1">ATPase</fullName>
    </submittedName>
</protein>
<dbReference type="CDD" id="cd08865">
    <property type="entry name" value="SRPBCC_10"/>
    <property type="match status" value="1"/>
</dbReference>
<sequence>MPSVDVTTEIVINRPRTEVASYAADPDNATTWYANIEAVQWETPKPVTIGSKMTFTAKFLNRRLIYTYEVTEFTPSERFVMHTAEGPFPMETTYSWSDTADGNTRMKLRNRGEPSGFSKVTAPVMVLAMRRANTKDLVRLKRTLEAKA</sequence>